<dbReference type="RefSeq" id="WP_053937413.1">
    <property type="nucleotide sequence ID" value="NZ_LAQT01000007.1"/>
</dbReference>
<dbReference type="InterPro" id="IPR025157">
    <property type="entry name" value="Hemagglutinin_rpt"/>
</dbReference>
<accession>A0A0N1JSK0</accession>
<evidence type="ECO:0000256" key="1">
    <source>
        <dbReference type="SAM" id="MobiDB-lite"/>
    </source>
</evidence>
<dbReference type="EMBL" id="LAQT01000007">
    <property type="protein sequence ID" value="KPC53159.1"/>
    <property type="molecule type" value="Genomic_DNA"/>
</dbReference>
<proteinExistence type="predicted"/>
<evidence type="ECO:0000259" key="2">
    <source>
        <dbReference type="Pfam" id="PF15648"/>
    </source>
</evidence>
<dbReference type="PATRIC" id="fig|857265.3.peg.1787"/>
<name>A0A0N1JSK0_9NEIS</name>
<dbReference type="GO" id="GO:0003824">
    <property type="term" value="F:catalytic activity"/>
    <property type="evidence" value="ECO:0007669"/>
    <property type="project" value="UniProtKB-ARBA"/>
</dbReference>
<dbReference type="Pfam" id="PF13332">
    <property type="entry name" value="Fil_haemagg_2"/>
    <property type="match status" value="2"/>
</dbReference>
<dbReference type="AlphaFoldDB" id="A0A0N1JSK0"/>
<dbReference type="STRING" id="857265.WG78_08715"/>
<feature type="region of interest" description="Disordered" evidence="1">
    <location>
        <begin position="488"/>
        <end position="536"/>
    </location>
</feature>
<comment type="caution">
    <text evidence="3">The sequence shown here is derived from an EMBL/GenBank/DDBJ whole genome shotgun (WGS) entry which is preliminary data.</text>
</comment>
<organism evidence="3 4">
    <name type="scientific">Amantichitinum ursilacus</name>
    <dbReference type="NCBI Taxonomy" id="857265"/>
    <lineage>
        <taxon>Bacteria</taxon>
        <taxon>Pseudomonadati</taxon>
        <taxon>Pseudomonadota</taxon>
        <taxon>Betaproteobacteria</taxon>
        <taxon>Neisseriales</taxon>
        <taxon>Chitinibacteraceae</taxon>
        <taxon>Amantichitinum</taxon>
    </lineage>
</organism>
<dbReference type="OrthoDB" id="8607394at2"/>
<keyword evidence="4" id="KW-1185">Reference proteome</keyword>
<dbReference type="Pfam" id="PF15648">
    <property type="entry name" value="Tox-REase-5"/>
    <property type="match status" value="1"/>
</dbReference>
<feature type="compositionally biased region" description="Gly residues" evidence="1">
    <location>
        <begin position="488"/>
        <end position="511"/>
    </location>
</feature>
<dbReference type="InterPro" id="IPR028904">
    <property type="entry name" value="Tox-REase-5_dom"/>
</dbReference>
<feature type="domain" description="Tox-REase-5" evidence="2">
    <location>
        <begin position="1018"/>
        <end position="1098"/>
    </location>
</feature>
<protein>
    <submittedName>
        <fullName evidence="3">Filamentous hemagglutinin</fullName>
    </submittedName>
</protein>
<reference evidence="3 4" key="1">
    <citation type="submission" date="2015-07" db="EMBL/GenBank/DDBJ databases">
        <title>Draft genome sequence of the Amantichitinum ursilacus IGB-41, a new chitin-degrading bacterium.</title>
        <authorList>
            <person name="Kirstahler P."/>
            <person name="Guenther M."/>
            <person name="Grumaz C."/>
            <person name="Rupp S."/>
            <person name="Zibek S."/>
            <person name="Sohn K."/>
        </authorList>
    </citation>
    <scope>NUCLEOTIDE SEQUENCE [LARGE SCALE GENOMIC DNA]</scope>
    <source>
        <strain evidence="3 4">IGB-41</strain>
    </source>
</reference>
<gene>
    <name evidence="3" type="primary">fhaB_1</name>
    <name evidence="3" type="ORF">WG78_08715</name>
</gene>
<evidence type="ECO:0000313" key="3">
    <source>
        <dbReference type="EMBL" id="KPC53159.1"/>
    </source>
</evidence>
<sequence>MIDAASNLHISAGHDLTLTGSNVASDAGTTLSAGNDVKIVASIDTQTTNNSSKTSKSGLFGTGGAGFTYGTQQQTADATQTSQSANASNVGATSGNVVITAGNLYRQEGSNVTALAGDIGISGKKVEIVETQQASSSTQQSEFKQSGITVAVSAPVISALQTAQQMKQAASQTSDKRVQALAGGATALAAVNNYDAMKADPQNAGGVSVSITYGQSKNESKTTQSGSTAAGSKVAAGGDVIIKATGAGADSNLTVQGSDIKGGGNVLLKADGTVNLLAASNTNEQHSDSSNQSAGVGVAITYGKNGFAAGITANAALGKGGSDGTDQSWTNSHISAGKTVGIDSGGDTNIKGAVVSGNQVVANVGGNLNIESLQDTHKYDSKDQQVSGSVTVGYGFSASANASQQKMNSDYASVMEQSGIRAGDGGFQVNVKGNTDLKGAVVESSQAAIDNKANSFTTGTLTYSDIENYAHYSATSVGIGGGYSQGGGGMKQLSEGDGGSASSGSNNGGVGKTQDGDVASAGTKVPGSGNKSGFSTGTPIVMAATGDSGSITRSGISAGSLTITDEAGQLAKTGKTAAETLASLDTSVSTDKDTTGALKPIFDKTQIEAGFTVAKELINQTGTYVNNRVTEAQTAKTKATDPDAKNADGSPLTPIQRADLLTEANQLESDWGPGGTYRRLAGAITAGLSGNVTGGTAAMVETGAINYLQGLGTTKVKELANALGDENARAALQGIVGCAGAAASNQSCAAGALGASASVVLNNLLDQATKSKGADLSATDKEDRTNTVQTILAGISVASGLSADAGTVVTTGRTETENNATLTLKPGVDPMGYVFQYYWDKATAKPSTEDLLFGKQGPAFPDLGTQTPTILSTLSQLVEQGKYTKATLLTTLAAAYPLNASMMTSISDWLSAVSTLVQPAHQHGNTSPPGQNVPATDKNKGVLVNNAIGQNGATILANPGQTSTGNGIIATPNNGPITGLGIIASTGSDKTNPEGNQITPAPAGVWTSVNESMPQRARDYQQQITGSVDQAYVIDGVKFDGVSANGTLLETKGPGYAQFVDKNGEFKPWFAGAAALVEQATRQSAAAKGATVEWIVAEPVAANAIQRLLKQNGVGGIKVIYTKPKVN</sequence>
<evidence type="ECO:0000313" key="4">
    <source>
        <dbReference type="Proteomes" id="UP000037939"/>
    </source>
</evidence>
<dbReference type="Proteomes" id="UP000037939">
    <property type="component" value="Unassembled WGS sequence"/>
</dbReference>